<dbReference type="PANTHER" id="PTHR13391">
    <property type="entry name" value="MITOCHONDRIAL DISTRIBUTION REGULATOR MISATO"/>
    <property type="match status" value="1"/>
</dbReference>
<comment type="subcellular location">
    <subcellularLocation>
        <location evidence="2">Mitochondrion</location>
    </subcellularLocation>
</comment>
<dbReference type="Pfam" id="PF14881">
    <property type="entry name" value="Tubulin_3"/>
    <property type="match status" value="1"/>
</dbReference>
<protein>
    <recommendedName>
        <fullName evidence="9">Misato Segment II tubulin-like domain-containing protein</fullName>
    </recommendedName>
</protein>
<dbReference type="RefSeq" id="XP_007334232.1">
    <property type="nucleotide sequence ID" value="XM_007334170.1"/>
</dbReference>
<evidence type="ECO:0000313" key="7">
    <source>
        <dbReference type="EMBL" id="EKM75095.1"/>
    </source>
</evidence>
<dbReference type="OMA" id="ILNEAFH"/>
<dbReference type="Pfam" id="PF10644">
    <property type="entry name" value="Misat_Tub_SegII"/>
    <property type="match status" value="1"/>
</dbReference>
<dbReference type="Proteomes" id="UP000008493">
    <property type="component" value="Unassembled WGS sequence"/>
</dbReference>
<evidence type="ECO:0008006" key="9">
    <source>
        <dbReference type="Google" id="ProtNLM"/>
    </source>
</evidence>
<dbReference type="KEGG" id="abp:AGABI1DRAFT64922"/>
<dbReference type="InParanoid" id="K5XKT3"/>
<organism evidence="7 8">
    <name type="scientific">Agaricus bisporus var. burnettii (strain JB137-S8 / ATCC MYA-4627 / FGSC 10392)</name>
    <name type="common">White button mushroom</name>
    <dbReference type="NCBI Taxonomy" id="597362"/>
    <lineage>
        <taxon>Eukaryota</taxon>
        <taxon>Fungi</taxon>
        <taxon>Dikarya</taxon>
        <taxon>Basidiomycota</taxon>
        <taxon>Agaricomycotina</taxon>
        <taxon>Agaricomycetes</taxon>
        <taxon>Agaricomycetidae</taxon>
        <taxon>Agaricales</taxon>
        <taxon>Agaricineae</taxon>
        <taxon>Agaricaceae</taxon>
        <taxon>Agaricus</taxon>
    </lineage>
</organism>
<dbReference type="EMBL" id="JH971419">
    <property type="protein sequence ID" value="EKM75095.1"/>
    <property type="molecule type" value="Genomic_DNA"/>
</dbReference>
<dbReference type="InterPro" id="IPR013838">
    <property type="entry name" value="Beta-tubulin_BS"/>
</dbReference>
<name>K5XKT3_AGABU</name>
<comment type="similarity">
    <text evidence="3">Belongs to the misato family.</text>
</comment>
<dbReference type="GO" id="GO:0007005">
    <property type="term" value="P:mitochondrion organization"/>
    <property type="evidence" value="ECO:0007669"/>
    <property type="project" value="InterPro"/>
</dbReference>
<dbReference type="InterPro" id="IPR036525">
    <property type="entry name" value="Tubulin/FtsZ_GTPase_sf"/>
</dbReference>
<keyword evidence="8" id="KW-1185">Reference proteome</keyword>
<evidence type="ECO:0000259" key="6">
    <source>
        <dbReference type="Pfam" id="PF14881"/>
    </source>
</evidence>
<dbReference type="OrthoDB" id="271881at2759"/>
<dbReference type="STRING" id="597362.K5XKT3"/>
<evidence type="ECO:0000313" key="8">
    <source>
        <dbReference type="Proteomes" id="UP000008493"/>
    </source>
</evidence>
<dbReference type="GO" id="GO:0005739">
    <property type="term" value="C:mitochondrion"/>
    <property type="evidence" value="ECO:0007669"/>
    <property type="project" value="UniProtKB-SubCell"/>
</dbReference>
<feature type="non-terminal residue" evidence="7">
    <location>
        <position position="272"/>
    </location>
</feature>
<evidence type="ECO:0000259" key="5">
    <source>
        <dbReference type="Pfam" id="PF10644"/>
    </source>
</evidence>
<dbReference type="eggNOG" id="KOG2530">
    <property type="taxonomic scope" value="Eukaryota"/>
</dbReference>
<dbReference type="SUPFAM" id="SSF52490">
    <property type="entry name" value="Tubulin nucleotide-binding domain-like"/>
    <property type="match status" value="1"/>
</dbReference>
<accession>K5XKT3</accession>
<dbReference type="PROSITE" id="PS00228">
    <property type="entry name" value="TUBULIN_B_AUTOREG"/>
    <property type="match status" value="1"/>
</dbReference>
<keyword evidence="4" id="KW-0496">Mitochondrion</keyword>
<dbReference type="HOGENOM" id="CLU_063599_1_0_1"/>
<gene>
    <name evidence="7" type="ORF">AGABI1DRAFT_64922</name>
</gene>
<feature type="domain" description="Misato Segment II tubulin-like" evidence="5">
    <location>
        <begin position="2"/>
        <end position="99"/>
    </location>
</feature>
<evidence type="ECO:0000256" key="2">
    <source>
        <dbReference type="ARBA" id="ARBA00004173"/>
    </source>
</evidence>
<comment type="function">
    <text evidence="1">Involved in the partitioning of the mitochondrial organelle and mitochondrial DNA (mtDNA) inheritance.</text>
</comment>
<dbReference type="AlphaFoldDB" id="K5XKT3"/>
<reference evidence="8" key="1">
    <citation type="journal article" date="2012" name="Proc. Natl. Acad. Sci. U.S.A.">
        <title>Genome sequence of the button mushroom Agaricus bisporus reveals mechanisms governing adaptation to a humic-rich ecological niche.</title>
        <authorList>
            <person name="Morin E."/>
            <person name="Kohler A."/>
            <person name="Baker A.R."/>
            <person name="Foulongne-Oriol M."/>
            <person name="Lombard V."/>
            <person name="Nagy L.G."/>
            <person name="Ohm R.A."/>
            <person name="Patyshakuliyeva A."/>
            <person name="Brun A."/>
            <person name="Aerts A.L."/>
            <person name="Bailey A.M."/>
            <person name="Billette C."/>
            <person name="Coutinho P.M."/>
            <person name="Deakin G."/>
            <person name="Doddapaneni H."/>
            <person name="Floudas D."/>
            <person name="Grimwood J."/>
            <person name="Hilden K."/>
            <person name="Kuees U."/>
            <person name="LaButti K.M."/>
            <person name="Lapidus A."/>
            <person name="Lindquist E.A."/>
            <person name="Lucas S.M."/>
            <person name="Murat C."/>
            <person name="Riley R.W."/>
            <person name="Salamov A.A."/>
            <person name="Schmutz J."/>
            <person name="Subramanian V."/>
            <person name="Woesten H.A.B."/>
            <person name="Xu J."/>
            <person name="Eastwood D.C."/>
            <person name="Foster G.D."/>
            <person name="Sonnenberg A.S."/>
            <person name="Cullen D."/>
            <person name="de Vries R.P."/>
            <person name="Lundell T."/>
            <person name="Hibbett D.S."/>
            <person name="Henrissat B."/>
            <person name="Burton K.S."/>
            <person name="Kerrigan R.W."/>
            <person name="Challen M.P."/>
            <person name="Grigoriev I.V."/>
            <person name="Martin F."/>
        </authorList>
    </citation>
    <scope>NUCLEOTIDE SEQUENCE [LARGE SCALE GENOMIC DNA]</scope>
    <source>
        <strain evidence="8">JB137-S8 / ATCC MYA-4627 / FGSC 10392</strain>
    </source>
</reference>
<dbReference type="InterPro" id="IPR019605">
    <property type="entry name" value="Misato_II_tubulin-like"/>
</dbReference>
<sequence>MREILYLQLGDYSNHVGTHFWNMQDEYRSLDMNEQDDVDTTISFTERYNLDGSYTLYPRVIIFDQRENFGTLAQSNALGATSEIQPSPGLWHNQITKSTYHMQMEEEDPSDPPHMAGATNVQNIRYWSDYSHVYYLPRSIQRVPNVLHWENPGEDWKQSQNQFHRYNEDNDLMDTSIRLFLEESDNIQGIQLTNDVSNFGGFSAALLTKMTDEFMKTPVLAFPILSTNMTDYKDDVLCQKRSTRQILNEAFHLRCLKEMASLSLPFRSPQLW</sequence>
<feature type="domain" description="DML1/Misato tubulin" evidence="6">
    <location>
        <begin position="121"/>
        <end position="267"/>
    </location>
</feature>
<dbReference type="Gene3D" id="3.40.50.1440">
    <property type="entry name" value="Tubulin/FtsZ, GTPase domain"/>
    <property type="match status" value="1"/>
</dbReference>
<dbReference type="PANTHER" id="PTHR13391:SF0">
    <property type="entry name" value="PROTEIN MISATO HOMOLOG 1"/>
    <property type="match status" value="1"/>
</dbReference>
<dbReference type="InterPro" id="IPR029209">
    <property type="entry name" value="DML1/Misato_tubulin"/>
</dbReference>
<dbReference type="GeneID" id="18830513"/>
<dbReference type="InterPro" id="IPR049942">
    <property type="entry name" value="DML1/Misato"/>
</dbReference>
<proteinExistence type="inferred from homology"/>
<evidence type="ECO:0000256" key="3">
    <source>
        <dbReference type="ARBA" id="ARBA00008507"/>
    </source>
</evidence>
<evidence type="ECO:0000256" key="4">
    <source>
        <dbReference type="ARBA" id="ARBA00023128"/>
    </source>
</evidence>
<evidence type="ECO:0000256" key="1">
    <source>
        <dbReference type="ARBA" id="ARBA00003757"/>
    </source>
</evidence>